<dbReference type="KEGG" id="mcee:MCEL_02930"/>
<dbReference type="Gene3D" id="1.10.540.10">
    <property type="entry name" value="Acyl-CoA dehydrogenase/oxidase, N-terminal domain"/>
    <property type="match status" value="1"/>
</dbReference>
<dbReference type="Gene3D" id="1.20.140.10">
    <property type="entry name" value="Butyryl-CoA Dehydrogenase, subunit A, domain 3"/>
    <property type="match status" value="1"/>
</dbReference>
<evidence type="ECO:0000256" key="7">
    <source>
        <dbReference type="RuleBase" id="RU362125"/>
    </source>
</evidence>
<dbReference type="Proteomes" id="UP000466431">
    <property type="component" value="Chromosome"/>
</dbReference>
<comment type="cofactor">
    <cofactor evidence="1 7">
        <name>FAD</name>
        <dbReference type="ChEBI" id="CHEBI:57692"/>
    </cofactor>
</comment>
<dbReference type="GO" id="GO:0003995">
    <property type="term" value="F:acyl-CoA dehydrogenase activity"/>
    <property type="evidence" value="ECO:0007669"/>
    <property type="project" value="TreeGrafter"/>
</dbReference>
<dbReference type="InterPro" id="IPR046373">
    <property type="entry name" value="Acyl-CoA_Oxase/DH_mid-dom_sf"/>
</dbReference>
<protein>
    <submittedName>
        <fullName evidence="11">Acyl-CoA dehydrogenase</fullName>
    </submittedName>
</protein>
<evidence type="ECO:0000313" key="11">
    <source>
        <dbReference type="EMBL" id="BBY41998.1"/>
    </source>
</evidence>
<dbReference type="Pfam" id="PF02770">
    <property type="entry name" value="Acyl-CoA_dh_M"/>
    <property type="match status" value="1"/>
</dbReference>
<evidence type="ECO:0000256" key="4">
    <source>
        <dbReference type="ARBA" id="ARBA00022630"/>
    </source>
</evidence>
<keyword evidence="12" id="KW-1185">Reference proteome</keyword>
<name>A0A1X0BXV1_MYCCF</name>
<dbReference type="OrthoDB" id="8876745at2"/>
<dbReference type="SUPFAM" id="SSF56645">
    <property type="entry name" value="Acyl-CoA dehydrogenase NM domain-like"/>
    <property type="match status" value="1"/>
</dbReference>
<dbReference type="GO" id="GO:0005737">
    <property type="term" value="C:cytoplasm"/>
    <property type="evidence" value="ECO:0007669"/>
    <property type="project" value="TreeGrafter"/>
</dbReference>
<dbReference type="Gene3D" id="2.40.110.10">
    <property type="entry name" value="Butyryl-CoA Dehydrogenase, subunit A, domain 2"/>
    <property type="match status" value="1"/>
</dbReference>
<dbReference type="SUPFAM" id="SSF47203">
    <property type="entry name" value="Acyl-CoA dehydrogenase C-terminal domain-like"/>
    <property type="match status" value="1"/>
</dbReference>
<dbReference type="RefSeq" id="WP_083001381.1">
    <property type="nucleotide sequence ID" value="NZ_AP022591.1"/>
</dbReference>
<comment type="subunit">
    <text evidence="3">Homodimer.</text>
</comment>
<keyword evidence="5 7" id="KW-0274">FAD</keyword>
<reference evidence="11 12" key="1">
    <citation type="journal article" date="2019" name="Emerg. Microbes Infect.">
        <title>Comprehensive subspecies identification of 175 nontuberculous mycobacteria species based on 7547 genomic profiles.</title>
        <authorList>
            <person name="Matsumoto Y."/>
            <person name="Kinjo T."/>
            <person name="Motooka D."/>
            <person name="Nabeya D."/>
            <person name="Jung N."/>
            <person name="Uechi K."/>
            <person name="Horii T."/>
            <person name="Iida T."/>
            <person name="Fujita J."/>
            <person name="Nakamura S."/>
        </authorList>
    </citation>
    <scope>NUCLEOTIDE SEQUENCE [LARGE SCALE GENOMIC DNA]</scope>
    <source>
        <strain evidence="11 12">JCM 18439</strain>
    </source>
</reference>
<dbReference type="PANTHER" id="PTHR48083:SF13">
    <property type="entry name" value="ACYL-COA DEHYDROGENASE FAMILY MEMBER 11"/>
    <property type="match status" value="1"/>
</dbReference>
<evidence type="ECO:0000256" key="5">
    <source>
        <dbReference type="ARBA" id="ARBA00022827"/>
    </source>
</evidence>
<accession>A0A1X0BXV1</accession>
<dbReference type="STRING" id="1249101.BST21_07650"/>
<keyword evidence="6 7" id="KW-0560">Oxidoreductase</keyword>
<dbReference type="InterPro" id="IPR009100">
    <property type="entry name" value="AcylCoA_DH/oxidase_NM_dom_sf"/>
</dbReference>
<dbReference type="InterPro" id="IPR006091">
    <property type="entry name" value="Acyl-CoA_Oxase/DH_mid-dom"/>
</dbReference>
<evidence type="ECO:0000259" key="9">
    <source>
        <dbReference type="Pfam" id="PF02770"/>
    </source>
</evidence>
<organism evidence="11 12">
    <name type="scientific">Mycolicibacterium celeriflavum</name>
    <name type="common">Mycobacterium celeriflavum</name>
    <dbReference type="NCBI Taxonomy" id="1249101"/>
    <lineage>
        <taxon>Bacteria</taxon>
        <taxon>Bacillati</taxon>
        <taxon>Actinomycetota</taxon>
        <taxon>Actinomycetes</taxon>
        <taxon>Mycobacteriales</taxon>
        <taxon>Mycobacteriaceae</taxon>
        <taxon>Mycolicibacterium</taxon>
    </lineage>
</organism>
<evidence type="ECO:0000256" key="1">
    <source>
        <dbReference type="ARBA" id="ARBA00001974"/>
    </source>
</evidence>
<dbReference type="PANTHER" id="PTHR48083">
    <property type="entry name" value="MEDIUM-CHAIN SPECIFIC ACYL-COA DEHYDROGENASE, MITOCHONDRIAL-RELATED"/>
    <property type="match status" value="1"/>
</dbReference>
<evidence type="ECO:0000259" key="8">
    <source>
        <dbReference type="Pfam" id="PF00441"/>
    </source>
</evidence>
<feature type="domain" description="Acyl-CoA oxidase/dehydrogenase middle" evidence="9">
    <location>
        <begin position="133"/>
        <end position="201"/>
    </location>
</feature>
<sequence>MAWDFSTDPDFQEKLDWVKQFCEEKVEPLDHVFPYAVRSPDPAVKAYVRELQQEVRDQGLWAIFLDKDLGGPGFGQLKLGLLNEIIGRYASAPHMFGASAPDTGNMEMLAAYGTDEQKERWLKPLLNQDMFSAYSMTEPQGGSDPNLFKTHAVRDGDEWVINGEKWFTSAGRVADILFVMCTNGMFVVPRKTPGVEIMPEPRNHNHIVYRDVRVPLDHLLGPENGAKVLAQRRLGGGRIHHAMRTIAQCKLAFDMMCERALSRESHGKVIAEHQMVQEKIAESYAMIKMLRLFVLETAWKIDNTSTQEARTEIAAVKFTMAKVLREVSFNALHILGSLGTTDLTPIQAMYAGAPTMGIADGVDEVHKATVARRVLRDYQPHDGDFPTEFLPYKREQARQKMKPVLDARPELAAAAEAYQKYLSQRR</sequence>
<dbReference type="InterPro" id="IPR009075">
    <property type="entry name" value="AcylCo_DH/oxidase_C"/>
</dbReference>
<dbReference type="EMBL" id="AP022591">
    <property type="protein sequence ID" value="BBY41998.1"/>
    <property type="molecule type" value="Genomic_DNA"/>
</dbReference>
<proteinExistence type="inferred from homology"/>
<dbReference type="Pfam" id="PF00441">
    <property type="entry name" value="Acyl-CoA_dh_1"/>
    <property type="match status" value="1"/>
</dbReference>
<evidence type="ECO:0000256" key="6">
    <source>
        <dbReference type="ARBA" id="ARBA00023002"/>
    </source>
</evidence>
<dbReference type="GO" id="GO:0033539">
    <property type="term" value="P:fatty acid beta-oxidation using acyl-CoA dehydrogenase"/>
    <property type="evidence" value="ECO:0007669"/>
    <property type="project" value="TreeGrafter"/>
</dbReference>
<dbReference type="InterPro" id="IPR050741">
    <property type="entry name" value="Acyl-CoA_dehydrogenase"/>
</dbReference>
<dbReference type="InterPro" id="IPR037069">
    <property type="entry name" value="AcylCoA_DH/ox_N_sf"/>
</dbReference>
<gene>
    <name evidence="11" type="ORF">MCEL_02930</name>
</gene>
<comment type="similarity">
    <text evidence="2 7">Belongs to the acyl-CoA dehydrogenase family.</text>
</comment>
<evidence type="ECO:0000256" key="3">
    <source>
        <dbReference type="ARBA" id="ARBA00011738"/>
    </source>
</evidence>
<dbReference type="AlphaFoldDB" id="A0A1X0BXV1"/>
<feature type="domain" description="Acyl-CoA dehydrogenase/oxidase C-terminal" evidence="8">
    <location>
        <begin position="229"/>
        <end position="375"/>
    </location>
</feature>
<evidence type="ECO:0000313" key="12">
    <source>
        <dbReference type="Proteomes" id="UP000466431"/>
    </source>
</evidence>
<dbReference type="InterPro" id="IPR013786">
    <property type="entry name" value="AcylCoA_DH/ox_N"/>
</dbReference>
<dbReference type="InterPro" id="IPR036250">
    <property type="entry name" value="AcylCo_DH-like_C"/>
</dbReference>
<feature type="domain" description="Acyl-CoA dehydrogenase/oxidase N-terminal" evidence="10">
    <location>
        <begin position="14"/>
        <end position="127"/>
    </location>
</feature>
<keyword evidence="4 7" id="KW-0285">Flavoprotein</keyword>
<evidence type="ECO:0000256" key="2">
    <source>
        <dbReference type="ARBA" id="ARBA00009347"/>
    </source>
</evidence>
<dbReference type="GO" id="GO:0050660">
    <property type="term" value="F:flavin adenine dinucleotide binding"/>
    <property type="evidence" value="ECO:0007669"/>
    <property type="project" value="InterPro"/>
</dbReference>
<evidence type="ECO:0000259" key="10">
    <source>
        <dbReference type="Pfam" id="PF02771"/>
    </source>
</evidence>
<dbReference type="Pfam" id="PF02771">
    <property type="entry name" value="Acyl-CoA_dh_N"/>
    <property type="match status" value="1"/>
</dbReference>